<keyword evidence="7 11" id="KW-0418">Kinase</keyword>
<feature type="region of interest" description="Disordered" evidence="13">
    <location>
        <begin position="68"/>
        <end position="89"/>
    </location>
</feature>
<evidence type="ECO:0000256" key="7">
    <source>
        <dbReference type="ARBA" id="ARBA00022777"/>
    </source>
</evidence>
<dbReference type="InterPro" id="IPR001267">
    <property type="entry name" value="Thymidine_kinase"/>
</dbReference>
<dbReference type="InterPro" id="IPR020633">
    <property type="entry name" value="Thymidine_kinase_CS"/>
</dbReference>
<evidence type="ECO:0000256" key="10">
    <source>
        <dbReference type="ARBA" id="ARBA00048254"/>
    </source>
</evidence>
<keyword evidence="15" id="KW-1185">Reference proteome</keyword>
<proteinExistence type="inferred from homology"/>
<dbReference type="GO" id="GO:0071897">
    <property type="term" value="P:DNA biosynthetic process"/>
    <property type="evidence" value="ECO:0007669"/>
    <property type="project" value="UniProtKB-KW"/>
</dbReference>
<evidence type="ECO:0000256" key="8">
    <source>
        <dbReference type="ARBA" id="ARBA00022833"/>
    </source>
</evidence>
<dbReference type="EMBL" id="CAUYUE010000001">
    <property type="protein sequence ID" value="CAK0736806.1"/>
    <property type="molecule type" value="Genomic_DNA"/>
</dbReference>
<protein>
    <recommendedName>
        <fullName evidence="2 11">Thymidine kinase</fullName>
        <ecNumber evidence="2 11">2.7.1.21</ecNumber>
    </recommendedName>
</protein>
<dbReference type="AlphaFoldDB" id="A0AAV1HS71"/>
<evidence type="ECO:0000256" key="5">
    <source>
        <dbReference type="ARBA" id="ARBA00022723"/>
    </source>
</evidence>
<gene>
    <name evidence="14" type="ORF">CVIRNUC_000806</name>
</gene>
<dbReference type="PANTHER" id="PTHR11441">
    <property type="entry name" value="THYMIDINE KINASE"/>
    <property type="match status" value="1"/>
</dbReference>
<dbReference type="GO" id="GO:0004797">
    <property type="term" value="F:thymidine kinase activity"/>
    <property type="evidence" value="ECO:0007669"/>
    <property type="project" value="UniProtKB-EC"/>
</dbReference>
<keyword evidence="5" id="KW-0479">Metal-binding</keyword>
<dbReference type="GO" id="GO:0046104">
    <property type="term" value="P:thymidine metabolic process"/>
    <property type="evidence" value="ECO:0007669"/>
    <property type="project" value="TreeGrafter"/>
</dbReference>
<dbReference type="GO" id="GO:0046872">
    <property type="term" value="F:metal ion binding"/>
    <property type="evidence" value="ECO:0007669"/>
    <property type="project" value="UniProtKB-KW"/>
</dbReference>
<keyword evidence="6 11" id="KW-0547">Nucleotide-binding</keyword>
<evidence type="ECO:0000313" key="14">
    <source>
        <dbReference type="EMBL" id="CAK0736806.1"/>
    </source>
</evidence>
<reference evidence="14 15" key="1">
    <citation type="submission" date="2023-10" db="EMBL/GenBank/DDBJ databases">
        <authorList>
            <person name="Maclean D."/>
            <person name="Macfadyen A."/>
        </authorList>
    </citation>
    <scope>NUCLEOTIDE SEQUENCE [LARGE SCALE GENOMIC DNA]</scope>
</reference>
<comment type="catalytic activity">
    <reaction evidence="10 11">
        <text>thymidine + ATP = dTMP + ADP + H(+)</text>
        <dbReference type="Rhea" id="RHEA:19129"/>
        <dbReference type="ChEBI" id="CHEBI:15378"/>
        <dbReference type="ChEBI" id="CHEBI:17748"/>
        <dbReference type="ChEBI" id="CHEBI:30616"/>
        <dbReference type="ChEBI" id="CHEBI:63528"/>
        <dbReference type="ChEBI" id="CHEBI:456216"/>
        <dbReference type="EC" id="2.7.1.21"/>
    </reaction>
</comment>
<keyword evidence="9 11" id="KW-0067">ATP-binding</keyword>
<dbReference type="SUPFAM" id="SSF57716">
    <property type="entry name" value="Glucocorticoid receptor-like (DNA-binding domain)"/>
    <property type="match status" value="1"/>
</dbReference>
<dbReference type="Gene3D" id="3.40.50.300">
    <property type="entry name" value="P-loop containing nucleotide triphosphate hydrolases"/>
    <property type="match status" value="1"/>
</dbReference>
<keyword evidence="3 11" id="KW-0237">DNA synthesis</keyword>
<sequence length="281" mass="30828">MLCQSPRFLHAAALRESLYGMSVRLGHVQQSRNVVHPGLVSHQGTSNVAPRQCPQHHSRLSRALSTLHDHAGHPGQTISPHENGTERPEGELKGHIDIIMGPMFAGKTSELLRRVEDHEAAGRKVALVKSSIDTRYHSARIVTHDGHSKACYAAASLAELRDCLGDEYSSFSVIAIDEAQFLPDLLPFCMHAADAEQKHVLVAGLDGDFKRQRFGQVLDLVPMADKVTKLGGRCAYCSSRALFSLRIAADERQALVGGADKYAPVCRRHYTELSELRPSEA</sequence>
<evidence type="ECO:0000256" key="11">
    <source>
        <dbReference type="RuleBase" id="RU000544"/>
    </source>
</evidence>
<dbReference type="InterPro" id="IPR027417">
    <property type="entry name" value="P-loop_NTPase"/>
</dbReference>
<name>A0AAV1HS71_9CHLO</name>
<dbReference type="Gene3D" id="3.30.60.20">
    <property type="match status" value="1"/>
</dbReference>
<evidence type="ECO:0000256" key="9">
    <source>
        <dbReference type="ARBA" id="ARBA00022840"/>
    </source>
</evidence>
<evidence type="ECO:0000256" key="3">
    <source>
        <dbReference type="ARBA" id="ARBA00022634"/>
    </source>
</evidence>
<keyword evidence="8" id="KW-0862">Zinc</keyword>
<dbReference type="FunFam" id="3.40.50.300:FF:000948">
    <property type="entry name" value="Thymidine kinase"/>
    <property type="match status" value="1"/>
</dbReference>
<dbReference type="GO" id="GO:0005524">
    <property type="term" value="F:ATP binding"/>
    <property type="evidence" value="ECO:0007669"/>
    <property type="project" value="UniProtKB-KW"/>
</dbReference>
<comment type="caution">
    <text evidence="14">The sequence shown here is derived from an EMBL/GenBank/DDBJ whole genome shotgun (WGS) entry which is preliminary data.</text>
</comment>
<evidence type="ECO:0000256" key="1">
    <source>
        <dbReference type="ARBA" id="ARBA00007587"/>
    </source>
</evidence>
<dbReference type="SUPFAM" id="SSF52540">
    <property type="entry name" value="P-loop containing nucleoside triphosphate hydrolases"/>
    <property type="match status" value="1"/>
</dbReference>
<comment type="similarity">
    <text evidence="1 12">Belongs to the thymidine kinase family.</text>
</comment>
<accession>A0AAV1HS71</accession>
<dbReference type="Proteomes" id="UP001314263">
    <property type="component" value="Unassembled WGS sequence"/>
</dbReference>
<evidence type="ECO:0000256" key="13">
    <source>
        <dbReference type="SAM" id="MobiDB-lite"/>
    </source>
</evidence>
<evidence type="ECO:0000313" key="15">
    <source>
        <dbReference type="Proteomes" id="UP001314263"/>
    </source>
</evidence>
<evidence type="ECO:0000256" key="2">
    <source>
        <dbReference type="ARBA" id="ARBA00012118"/>
    </source>
</evidence>
<dbReference type="Pfam" id="PF00265">
    <property type="entry name" value="TK"/>
    <property type="match status" value="1"/>
</dbReference>
<organism evidence="14 15">
    <name type="scientific">Coccomyxa viridis</name>
    <dbReference type="NCBI Taxonomy" id="1274662"/>
    <lineage>
        <taxon>Eukaryota</taxon>
        <taxon>Viridiplantae</taxon>
        <taxon>Chlorophyta</taxon>
        <taxon>core chlorophytes</taxon>
        <taxon>Trebouxiophyceae</taxon>
        <taxon>Trebouxiophyceae incertae sedis</taxon>
        <taxon>Coccomyxaceae</taxon>
        <taxon>Coccomyxa</taxon>
    </lineage>
</organism>
<dbReference type="PROSITE" id="PS00603">
    <property type="entry name" value="TK_CELLULAR_TYPE"/>
    <property type="match status" value="1"/>
</dbReference>
<keyword evidence="4 11" id="KW-0808">Transferase</keyword>
<dbReference type="EC" id="2.7.1.21" evidence="2 11"/>
<evidence type="ECO:0000256" key="6">
    <source>
        <dbReference type="ARBA" id="ARBA00022741"/>
    </source>
</evidence>
<evidence type="ECO:0000256" key="4">
    <source>
        <dbReference type="ARBA" id="ARBA00022679"/>
    </source>
</evidence>
<evidence type="ECO:0000256" key="12">
    <source>
        <dbReference type="RuleBase" id="RU004165"/>
    </source>
</evidence>
<dbReference type="PANTHER" id="PTHR11441:SF0">
    <property type="entry name" value="THYMIDINE KINASE, CYTOSOLIC"/>
    <property type="match status" value="1"/>
</dbReference>